<accession>A0ABD5Y2D7</accession>
<name>A0ABD5Y2D7_9EURY</name>
<feature type="compositionally biased region" description="Basic residues" evidence="1">
    <location>
        <begin position="56"/>
        <end position="65"/>
    </location>
</feature>
<feature type="region of interest" description="Disordered" evidence="1">
    <location>
        <begin position="28"/>
        <end position="65"/>
    </location>
</feature>
<keyword evidence="3" id="KW-1185">Reference proteome</keyword>
<feature type="compositionally biased region" description="Basic and acidic residues" evidence="1">
    <location>
        <begin position="28"/>
        <end position="55"/>
    </location>
</feature>
<dbReference type="Proteomes" id="UP001596432">
    <property type="component" value="Unassembled WGS sequence"/>
</dbReference>
<evidence type="ECO:0000313" key="3">
    <source>
        <dbReference type="Proteomes" id="UP001596432"/>
    </source>
</evidence>
<dbReference type="EMBL" id="JBHTAS010000001">
    <property type="protein sequence ID" value="MFC7140023.1"/>
    <property type="molecule type" value="Genomic_DNA"/>
</dbReference>
<reference evidence="2 3" key="1">
    <citation type="journal article" date="2019" name="Int. J. Syst. Evol. Microbiol.">
        <title>The Global Catalogue of Microorganisms (GCM) 10K type strain sequencing project: providing services to taxonomists for standard genome sequencing and annotation.</title>
        <authorList>
            <consortium name="The Broad Institute Genomics Platform"/>
            <consortium name="The Broad Institute Genome Sequencing Center for Infectious Disease"/>
            <person name="Wu L."/>
            <person name="Ma J."/>
        </authorList>
    </citation>
    <scope>NUCLEOTIDE SEQUENCE [LARGE SCALE GENOMIC DNA]</scope>
    <source>
        <strain evidence="2 3">XZYJT29</strain>
    </source>
</reference>
<proteinExistence type="predicted"/>
<evidence type="ECO:0000313" key="2">
    <source>
        <dbReference type="EMBL" id="MFC7140023.1"/>
    </source>
</evidence>
<dbReference type="RefSeq" id="WP_274325590.1">
    <property type="nucleotide sequence ID" value="NZ_CP118158.1"/>
</dbReference>
<organism evidence="2 3">
    <name type="scientific">Halosimplex aquaticum</name>
    <dbReference type="NCBI Taxonomy" id="3026162"/>
    <lineage>
        <taxon>Archaea</taxon>
        <taxon>Methanobacteriati</taxon>
        <taxon>Methanobacteriota</taxon>
        <taxon>Stenosarchaea group</taxon>
        <taxon>Halobacteria</taxon>
        <taxon>Halobacteriales</taxon>
        <taxon>Haloarculaceae</taxon>
        <taxon>Halosimplex</taxon>
    </lineage>
</organism>
<protein>
    <submittedName>
        <fullName evidence="2">Uncharacterized protein</fullName>
    </submittedName>
</protein>
<gene>
    <name evidence="2" type="ORF">ACFQMA_09275</name>
</gene>
<dbReference type="AlphaFoldDB" id="A0ABD5Y2D7"/>
<dbReference type="GeneID" id="78820296"/>
<sequence length="65" mass="7160">MSLGVLDVVVTLQAANLVISVVNARQVGEDSTARKKAEKARETAGDAHERLDQHIRQKHAERRAD</sequence>
<comment type="caution">
    <text evidence="2">The sequence shown here is derived from an EMBL/GenBank/DDBJ whole genome shotgun (WGS) entry which is preliminary data.</text>
</comment>
<evidence type="ECO:0000256" key="1">
    <source>
        <dbReference type="SAM" id="MobiDB-lite"/>
    </source>
</evidence>